<dbReference type="Proteomes" id="UP000007800">
    <property type="component" value="Unassembled WGS sequence"/>
</dbReference>
<name>C5K9C8_PERM5</name>
<gene>
    <name evidence="4" type="ORF">Pmar_PMAR015415</name>
</gene>
<feature type="transmembrane region" description="Helical" evidence="2">
    <location>
        <begin position="603"/>
        <end position="626"/>
    </location>
</feature>
<dbReference type="OMA" id="TRSSYMQ"/>
<evidence type="ECO:0000256" key="1">
    <source>
        <dbReference type="SAM" id="MobiDB-lite"/>
    </source>
</evidence>
<dbReference type="GeneID" id="9049322"/>
<feature type="compositionally biased region" description="Basic and acidic residues" evidence="1">
    <location>
        <begin position="635"/>
        <end position="651"/>
    </location>
</feature>
<proteinExistence type="predicted"/>
<keyword evidence="3" id="KW-0732">Signal</keyword>
<protein>
    <submittedName>
        <fullName evidence="4">Uncharacterized protein</fullName>
    </submittedName>
</protein>
<evidence type="ECO:0000256" key="3">
    <source>
        <dbReference type="SAM" id="SignalP"/>
    </source>
</evidence>
<sequence>MLIVTLFIVYFISSLVIASAQWQQCVDPVVGFDKAKNVEYFPSNIPYFSDYSKTITNFQSHKYYATLEVLSKPSVMVKVLLVRCGTEDPTVSNPDSFADYIKVKTPVKEMGLTETLMVGILDKGLGKLTTVSAYLNKADLLLPKEPLLQARLPQIKTWQCTATSTEAECKKEPGCSFSSGKCTGAFGGPNNATKLNELDLSAVMVSAGSVESYKAVTKTPILPFSDRYEASPLGRLTWILFMGLLTDTYSTAASHFLSTRSSYMQASALAARASYKPSVWMGSAFQGKVWYFPKPDSYVARMMEDAHVYYMFSEENTKELSKNIQTIAASGQINNSVVALEGPSDTAIYAQGAEYYIPRAGLNENKVSEVVALNTAVDIKTWRAIRCGGGLIDYNKGGFPNPVFYDGILNPDLLLKDVIYLTHPDLRGALDYETVYYMAYEQDLPDLTCPVPARIPVVPPRNGKTTVVSNYKISGIRRQLIDIGLYEASGPGKVSLYEMLKSKFGSEELNLGFVSNIESGRRRLEENADDDELVLKVVAVMAVGEASNGIGYAENDAANSITEWLKGQSDEGGSPRAVLDGEPLVYRRGAEAQTGKEGLSSGAVAGITLASVAVFLLIIFIAYLLYRRYRKKGEEEERLRRSSEEGDHADVEDPSVGEAASIVVDTPQAPSGRPT</sequence>
<dbReference type="AlphaFoldDB" id="C5K9C8"/>
<feature type="region of interest" description="Disordered" evidence="1">
    <location>
        <begin position="635"/>
        <end position="675"/>
    </location>
</feature>
<evidence type="ECO:0000313" key="4">
    <source>
        <dbReference type="EMBL" id="EER18916.1"/>
    </source>
</evidence>
<reference evidence="4 5" key="1">
    <citation type="submission" date="2008-07" db="EMBL/GenBank/DDBJ databases">
        <authorList>
            <person name="El-Sayed N."/>
            <person name="Caler E."/>
            <person name="Inman J."/>
            <person name="Amedeo P."/>
            <person name="Hass B."/>
            <person name="Wortman J."/>
        </authorList>
    </citation>
    <scope>NUCLEOTIDE SEQUENCE [LARGE SCALE GENOMIC DNA]</scope>
    <source>
        <strain evidence="5">ATCC 50983 / TXsc</strain>
    </source>
</reference>
<organism evidence="5">
    <name type="scientific">Perkinsus marinus (strain ATCC 50983 / TXsc)</name>
    <dbReference type="NCBI Taxonomy" id="423536"/>
    <lineage>
        <taxon>Eukaryota</taxon>
        <taxon>Sar</taxon>
        <taxon>Alveolata</taxon>
        <taxon>Perkinsozoa</taxon>
        <taxon>Perkinsea</taxon>
        <taxon>Perkinsida</taxon>
        <taxon>Perkinsidae</taxon>
        <taxon>Perkinsus</taxon>
    </lineage>
</organism>
<dbReference type="OrthoDB" id="5949at2759"/>
<keyword evidence="2" id="KW-0472">Membrane</keyword>
<feature type="signal peptide" evidence="3">
    <location>
        <begin position="1"/>
        <end position="20"/>
    </location>
</feature>
<keyword evidence="5" id="KW-1185">Reference proteome</keyword>
<keyword evidence="2" id="KW-1133">Transmembrane helix</keyword>
<accession>C5K9C8</accession>
<feature type="chain" id="PRO_5002952598" evidence="3">
    <location>
        <begin position="21"/>
        <end position="675"/>
    </location>
</feature>
<evidence type="ECO:0000313" key="5">
    <source>
        <dbReference type="Proteomes" id="UP000007800"/>
    </source>
</evidence>
<evidence type="ECO:0000256" key="2">
    <source>
        <dbReference type="SAM" id="Phobius"/>
    </source>
</evidence>
<dbReference type="EMBL" id="GG671471">
    <property type="protein sequence ID" value="EER18916.1"/>
    <property type="molecule type" value="Genomic_DNA"/>
</dbReference>
<dbReference type="InParanoid" id="C5K9C8"/>
<keyword evidence="2" id="KW-0812">Transmembrane</keyword>
<dbReference type="RefSeq" id="XP_002787120.1">
    <property type="nucleotide sequence ID" value="XM_002787074.1"/>
</dbReference>